<sequence>METVTSSDGTRIAFDRFGEGAPIVLVCGQSTDRSSNSPLAALLAEHFAVFNYDRRGRGDSGDTLPYAVEREVEDIGALIGEAGGSASVFGVSSGAALALEAAASGLAVDKLALWEPPFDPDEGRRPPRDLAERYERMIAEGRRGDVIEYFMANVVGLPPEFVAQARRGPYWQDQEALAHTLVYDTIIMGDYSLPMERAAAVEAPTLALAGGESFPFMREAARKLAEAMPDARARFLEGQTHAVAPEALAPVLGEFFGYRA</sequence>
<dbReference type="PANTHER" id="PTHR43194:SF2">
    <property type="entry name" value="PEROXISOMAL MEMBRANE PROTEIN LPX1"/>
    <property type="match status" value="1"/>
</dbReference>
<dbReference type="GO" id="GO:0016787">
    <property type="term" value="F:hydrolase activity"/>
    <property type="evidence" value="ECO:0007669"/>
    <property type="project" value="UniProtKB-KW"/>
</dbReference>
<feature type="domain" description="AB hydrolase-1" evidence="1">
    <location>
        <begin position="23"/>
        <end position="245"/>
    </location>
</feature>
<name>A0A6J4QZH9_9ACTN</name>
<dbReference type="Pfam" id="PF12697">
    <property type="entry name" value="Abhydrolase_6"/>
    <property type="match status" value="1"/>
</dbReference>
<proteinExistence type="predicted"/>
<dbReference type="Gene3D" id="3.40.50.1820">
    <property type="entry name" value="alpha/beta hydrolase"/>
    <property type="match status" value="1"/>
</dbReference>
<protein>
    <submittedName>
        <fullName evidence="2">Alpha/beta hydrolase fold</fullName>
    </submittedName>
</protein>
<dbReference type="EMBL" id="CADCVF010000046">
    <property type="protein sequence ID" value="CAA9459854.1"/>
    <property type="molecule type" value="Genomic_DNA"/>
</dbReference>
<accession>A0A6J4QZH9</accession>
<reference evidence="2" key="1">
    <citation type="submission" date="2020-02" db="EMBL/GenBank/DDBJ databases">
        <authorList>
            <person name="Meier V. D."/>
        </authorList>
    </citation>
    <scope>NUCLEOTIDE SEQUENCE</scope>
    <source>
        <strain evidence="2">AVDCRST_MAG58</strain>
    </source>
</reference>
<gene>
    <name evidence="2" type="ORF">AVDCRST_MAG58-2359</name>
</gene>
<keyword evidence="2" id="KW-0378">Hydrolase</keyword>
<dbReference type="InterPro" id="IPR029058">
    <property type="entry name" value="AB_hydrolase_fold"/>
</dbReference>
<dbReference type="InterPro" id="IPR050228">
    <property type="entry name" value="Carboxylesterase_BioH"/>
</dbReference>
<dbReference type="PANTHER" id="PTHR43194">
    <property type="entry name" value="HYDROLASE ALPHA/BETA FOLD FAMILY"/>
    <property type="match status" value="1"/>
</dbReference>
<dbReference type="InterPro" id="IPR000073">
    <property type="entry name" value="AB_hydrolase_1"/>
</dbReference>
<evidence type="ECO:0000259" key="1">
    <source>
        <dbReference type="Pfam" id="PF12697"/>
    </source>
</evidence>
<dbReference type="AlphaFoldDB" id="A0A6J4QZH9"/>
<dbReference type="SUPFAM" id="SSF53474">
    <property type="entry name" value="alpha/beta-Hydrolases"/>
    <property type="match status" value="1"/>
</dbReference>
<evidence type="ECO:0000313" key="2">
    <source>
        <dbReference type="EMBL" id="CAA9459854.1"/>
    </source>
</evidence>
<organism evidence="2">
    <name type="scientific">uncultured Rubrobacteraceae bacterium</name>
    <dbReference type="NCBI Taxonomy" id="349277"/>
    <lineage>
        <taxon>Bacteria</taxon>
        <taxon>Bacillati</taxon>
        <taxon>Actinomycetota</taxon>
        <taxon>Rubrobacteria</taxon>
        <taxon>Rubrobacterales</taxon>
        <taxon>Rubrobacteraceae</taxon>
        <taxon>environmental samples</taxon>
    </lineage>
</organism>